<gene>
    <name evidence="2" type="ORF">BDFB_013161</name>
</gene>
<keyword evidence="1" id="KW-0732">Signal</keyword>
<evidence type="ECO:0000313" key="2">
    <source>
        <dbReference type="EMBL" id="RZB89877.1"/>
    </source>
</evidence>
<reference evidence="2 3" key="1">
    <citation type="submission" date="2017-03" db="EMBL/GenBank/DDBJ databases">
        <title>Genome of the blue death feigning beetle - Asbolus verrucosus.</title>
        <authorList>
            <person name="Rider S.D."/>
        </authorList>
    </citation>
    <scope>NUCLEOTIDE SEQUENCE [LARGE SCALE GENOMIC DNA]</scope>
    <source>
        <strain evidence="2">Butters</strain>
        <tissue evidence="2">Head and leg muscle</tissue>
    </source>
</reference>
<dbReference type="Gene3D" id="2.70.220.10">
    <property type="entry name" value="Ganglioside GM2 activator"/>
    <property type="match status" value="1"/>
</dbReference>
<dbReference type="Proteomes" id="UP000292052">
    <property type="component" value="Unassembled WGS sequence"/>
</dbReference>
<dbReference type="STRING" id="1661398.A0A482VES4"/>
<organism evidence="2 3">
    <name type="scientific">Asbolus verrucosus</name>
    <name type="common">Desert ironclad beetle</name>
    <dbReference type="NCBI Taxonomy" id="1661398"/>
    <lineage>
        <taxon>Eukaryota</taxon>
        <taxon>Metazoa</taxon>
        <taxon>Ecdysozoa</taxon>
        <taxon>Arthropoda</taxon>
        <taxon>Hexapoda</taxon>
        <taxon>Insecta</taxon>
        <taxon>Pterygota</taxon>
        <taxon>Neoptera</taxon>
        <taxon>Endopterygota</taxon>
        <taxon>Coleoptera</taxon>
        <taxon>Polyphaga</taxon>
        <taxon>Cucujiformia</taxon>
        <taxon>Tenebrionidae</taxon>
        <taxon>Pimeliinae</taxon>
        <taxon>Asbolus</taxon>
    </lineage>
</organism>
<dbReference type="EMBL" id="QDEB01106895">
    <property type="protein sequence ID" value="RZB89877.1"/>
    <property type="molecule type" value="Genomic_DNA"/>
</dbReference>
<feature type="non-terminal residue" evidence="2">
    <location>
        <position position="145"/>
    </location>
</feature>
<evidence type="ECO:0000256" key="1">
    <source>
        <dbReference type="ARBA" id="ARBA00022729"/>
    </source>
</evidence>
<evidence type="ECO:0000313" key="3">
    <source>
        <dbReference type="Proteomes" id="UP000292052"/>
    </source>
</evidence>
<dbReference type="OrthoDB" id="8183300at2759"/>
<dbReference type="AlphaFoldDB" id="A0A482VES4"/>
<sequence>MCRGYKDIKILFNYYGIKNVANRLFMNSTIIVKEDITHPPTLSLRMQRCRSKENPDTCEDFHSFSTKQYCRMIESESELWNPFFATIVPKWKCPLKKGLYKSINSTFDVTAFLLFPVDGWFWKVRGDMFDGETGKRIMCVIIEAQ</sequence>
<dbReference type="InterPro" id="IPR036846">
    <property type="entry name" value="GM2-AP_sf"/>
</dbReference>
<keyword evidence="3" id="KW-1185">Reference proteome</keyword>
<name>A0A482VES4_ASBVE</name>
<proteinExistence type="predicted"/>
<protein>
    <submittedName>
        <fullName evidence="2">Uncharacterized protein</fullName>
    </submittedName>
</protein>
<comment type="caution">
    <text evidence="2">The sequence shown here is derived from an EMBL/GenBank/DDBJ whole genome shotgun (WGS) entry which is preliminary data.</text>
</comment>
<accession>A0A482VES4</accession>